<dbReference type="Gene3D" id="3.30.450.40">
    <property type="match status" value="1"/>
</dbReference>
<keyword evidence="2" id="KW-0238">DNA-binding</keyword>
<dbReference type="SMART" id="SM00346">
    <property type="entry name" value="HTH_ICLR"/>
    <property type="match status" value="1"/>
</dbReference>
<dbReference type="OrthoDB" id="9790046at2"/>
<dbReference type="GO" id="GO:0045892">
    <property type="term" value="P:negative regulation of DNA-templated transcription"/>
    <property type="evidence" value="ECO:0007669"/>
    <property type="project" value="TreeGrafter"/>
</dbReference>
<keyword evidence="1" id="KW-0805">Transcription regulation</keyword>
<feature type="domain" description="HTH iclR-type" evidence="4">
    <location>
        <begin position="19"/>
        <end position="81"/>
    </location>
</feature>
<proteinExistence type="predicted"/>
<sequence length="264" mass="29260">MDLVLSALMEQKQDQNGRERGIDRVLKLFAYLNDYGRPVRVADLPKALGAPRSTIYELVRVLTEAGLLEVSGEDNRVFFGKLMYLYGTNYVRENDLIHRGTAEVDRLSRETGETSELCVLYRNKQAIIHMSPGSRPMRISSEVGSQISIPWTASGRVLLAHATADEIAERITPDDLLLPDGRLLALTDFVQSCHDARGRDIVVTRGLINSFTQCFAAPIIGPSGRPEATICLVVPIDINEAQSERLQETLIASGRKLSVQAARR</sequence>
<dbReference type="GO" id="GO:0003677">
    <property type="term" value="F:DNA binding"/>
    <property type="evidence" value="ECO:0007669"/>
    <property type="project" value="UniProtKB-KW"/>
</dbReference>
<dbReference type="PANTHER" id="PTHR30136">
    <property type="entry name" value="HELIX-TURN-HELIX TRANSCRIPTIONAL REGULATOR, ICLR FAMILY"/>
    <property type="match status" value="1"/>
</dbReference>
<dbReference type="Proteomes" id="UP000245252">
    <property type="component" value="Unassembled WGS sequence"/>
</dbReference>
<dbReference type="InterPro" id="IPR014757">
    <property type="entry name" value="Tscrpt_reg_IclR_C"/>
</dbReference>
<dbReference type="InterPro" id="IPR005471">
    <property type="entry name" value="Tscrpt_reg_IclR_N"/>
</dbReference>
<dbReference type="Pfam" id="PF01614">
    <property type="entry name" value="IclR_C"/>
    <property type="match status" value="1"/>
</dbReference>
<dbReference type="PROSITE" id="PS51077">
    <property type="entry name" value="HTH_ICLR"/>
    <property type="match status" value="1"/>
</dbReference>
<evidence type="ECO:0000256" key="2">
    <source>
        <dbReference type="ARBA" id="ARBA00023125"/>
    </source>
</evidence>
<organism evidence="6 7">
    <name type="scientific">Metarhizobium album</name>
    <dbReference type="NCBI Taxonomy" id="2182425"/>
    <lineage>
        <taxon>Bacteria</taxon>
        <taxon>Pseudomonadati</taxon>
        <taxon>Pseudomonadota</taxon>
        <taxon>Alphaproteobacteria</taxon>
        <taxon>Hyphomicrobiales</taxon>
        <taxon>Rhizobiaceae</taxon>
        <taxon>Metarhizobium</taxon>
    </lineage>
</organism>
<dbReference type="SUPFAM" id="SSF55781">
    <property type="entry name" value="GAF domain-like"/>
    <property type="match status" value="1"/>
</dbReference>
<evidence type="ECO:0000259" key="4">
    <source>
        <dbReference type="PROSITE" id="PS51077"/>
    </source>
</evidence>
<evidence type="ECO:0000256" key="3">
    <source>
        <dbReference type="ARBA" id="ARBA00023163"/>
    </source>
</evidence>
<dbReference type="PROSITE" id="PS51078">
    <property type="entry name" value="ICLR_ED"/>
    <property type="match status" value="1"/>
</dbReference>
<dbReference type="EMBL" id="QFBC01000011">
    <property type="protein sequence ID" value="PWE54179.1"/>
    <property type="molecule type" value="Genomic_DNA"/>
</dbReference>
<dbReference type="InterPro" id="IPR036388">
    <property type="entry name" value="WH-like_DNA-bd_sf"/>
</dbReference>
<reference evidence="6 7" key="1">
    <citation type="submission" date="2018-05" db="EMBL/GenBank/DDBJ databases">
        <title>The draft genome of strain NS-104.</title>
        <authorList>
            <person name="Hang P."/>
            <person name="Jiang J."/>
        </authorList>
    </citation>
    <scope>NUCLEOTIDE SEQUENCE [LARGE SCALE GENOMIC DNA]</scope>
    <source>
        <strain evidence="6 7">NS-104</strain>
    </source>
</reference>
<dbReference type="InterPro" id="IPR029016">
    <property type="entry name" value="GAF-like_dom_sf"/>
</dbReference>
<evidence type="ECO:0000313" key="7">
    <source>
        <dbReference type="Proteomes" id="UP000245252"/>
    </source>
</evidence>
<evidence type="ECO:0000256" key="1">
    <source>
        <dbReference type="ARBA" id="ARBA00023015"/>
    </source>
</evidence>
<evidence type="ECO:0000259" key="5">
    <source>
        <dbReference type="PROSITE" id="PS51078"/>
    </source>
</evidence>
<evidence type="ECO:0000313" key="6">
    <source>
        <dbReference type="EMBL" id="PWE54179.1"/>
    </source>
</evidence>
<keyword evidence="3" id="KW-0804">Transcription</keyword>
<keyword evidence="7" id="KW-1185">Reference proteome</keyword>
<dbReference type="Gene3D" id="1.10.10.10">
    <property type="entry name" value="Winged helix-like DNA-binding domain superfamily/Winged helix DNA-binding domain"/>
    <property type="match status" value="1"/>
</dbReference>
<dbReference type="Pfam" id="PF09339">
    <property type="entry name" value="HTH_IclR"/>
    <property type="match status" value="1"/>
</dbReference>
<feature type="domain" description="IclR-ED" evidence="5">
    <location>
        <begin position="82"/>
        <end position="263"/>
    </location>
</feature>
<dbReference type="AlphaFoldDB" id="A0A2U2DLL3"/>
<name>A0A2U2DLL3_9HYPH</name>
<dbReference type="PANTHER" id="PTHR30136:SF35">
    <property type="entry name" value="HTH-TYPE TRANSCRIPTIONAL REGULATOR RV1719"/>
    <property type="match status" value="1"/>
</dbReference>
<dbReference type="GO" id="GO:0003700">
    <property type="term" value="F:DNA-binding transcription factor activity"/>
    <property type="evidence" value="ECO:0007669"/>
    <property type="project" value="TreeGrafter"/>
</dbReference>
<dbReference type="InterPro" id="IPR036390">
    <property type="entry name" value="WH_DNA-bd_sf"/>
</dbReference>
<dbReference type="SUPFAM" id="SSF46785">
    <property type="entry name" value="Winged helix' DNA-binding domain"/>
    <property type="match status" value="1"/>
</dbReference>
<protein>
    <submittedName>
        <fullName evidence="6">IclR family transcriptional regulator</fullName>
    </submittedName>
</protein>
<comment type="caution">
    <text evidence="6">The sequence shown here is derived from an EMBL/GenBank/DDBJ whole genome shotgun (WGS) entry which is preliminary data.</text>
</comment>
<accession>A0A2U2DLL3</accession>
<gene>
    <name evidence="6" type="ORF">DEM27_20925</name>
</gene>
<dbReference type="InterPro" id="IPR050707">
    <property type="entry name" value="HTH_MetabolicPath_Reg"/>
</dbReference>